<evidence type="ECO:0000259" key="10">
    <source>
        <dbReference type="Pfam" id="PF25144"/>
    </source>
</evidence>
<evidence type="ECO:0000259" key="9">
    <source>
        <dbReference type="Pfam" id="PF23381"/>
    </source>
</evidence>
<dbReference type="PANTHER" id="PTHR12764:SF4">
    <property type="entry name" value="INTRAFLAGELLAR TRANSPORT PROTEIN 122 HOMOLOG"/>
    <property type="match status" value="1"/>
</dbReference>
<dbReference type="SMART" id="SM00320">
    <property type="entry name" value="WD40"/>
    <property type="match status" value="5"/>
</dbReference>
<protein>
    <recommendedName>
        <fullName evidence="2">Intraflagellar transport protein 122 homolog</fullName>
    </recommendedName>
</protein>
<evidence type="ECO:0000256" key="5">
    <source>
        <dbReference type="ARBA" id="ARBA00023069"/>
    </source>
</evidence>
<keyword evidence="6" id="KW-0966">Cell projection</keyword>
<evidence type="ECO:0000313" key="12">
    <source>
        <dbReference type="EMBL" id="VDD89863.1"/>
    </source>
</evidence>
<dbReference type="PROSITE" id="PS50294">
    <property type="entry name" value="WD_REPEATS_REGION"/>
    <property type="match status" value="1"/>
</dbReference>
<dbReference type="WBParaSite" id="EVEC_0000490601-mRNA-1">
    <property type="protein sequence ID" value="EVEC_0000490601-mRNA-1"/>
    <property type="gene ID" value="EVEC_0000490601"/>
</dbReference>
<organism evidence="14">
    <name type="scientific">Enterobius vermicularis</name>
    <name type="common">Human pinworm</name>
    <dbReference type="NCBI Taxonomy" id="51028"/>
    <lineage>
        <taxon>Eukaryota</taxon>
        <taxon>Metazoa</taxon>
        <taxon>Ecdysozoa</taxon>
        <taxon>Nematoda</taxon>
        <taxon>Chromadorea</taxon>
        <taxon>Rhabditida</taxon>
        <taxon>Spirurina</taxon>
        <taxon>Oxyuridomorpha</taxon>
        <taxon>Oxyuroidea</taxon>
        <taxon>Oxyuridae</taxon>
        <taxon>Enterobius</taxon>
    </lineage>
</organism>
<dbReference type="InterPro" id="IPR036322">
    <property type="entry name" value="WD40_repeat_dom_sf"/>
</dbReference>
<evidence type="ECO:0000313" key="14">
    <source>
        <dbReference type="WBParaSite" id="EVEC_0000490601-mRNA-1"/>
    </source>
</evidence>
<dbReference type="PROSITE" id="PS50082">
    <property type="entry name" value="WD_REPEATS_2"/>
    <property type="match status" value="1"/>
</dbReference>
<dbReference type="Pfam" id="PF25144">
    <property type="entry name" value="Zn_ribbon_IFT122"/>
    <property type="match status" value="1"/>
</dbReference>
<feature type="domain" description="IFT122 first beta-propeller" evidence="9">
    <location>
        <begin position="7"/>
        <end position="169"/>
    </location>
</feature>
<dbReference type="InterPro" id="IPR001680">
    <property type="entry name" value="WD40_rpt"/>
</dbReference>
<dbReference type="GO" id="GO:0035721">
    <property type="term" value="P:intraciliary retrograde transport"/>
    <property type="evidence" value="ECO:0007669"/>
    <property type="project" value="TreeGrafter"/>
</dbReference>
<reference evidence="12 13" key="2">
    <citation type="submission" date="2018-10" db="EMBL/GenBank/DDBJ databases">
        <authorList>
            <consortium name="Pathogen Informatics"/>
        </authorList>
    </citation>
    <scope>NUCLEOTIDE SEQUENCE [LARGE SCALE GENOMIC DNA]</scope>
</reference>
<keyword evidence="13" id="KW-1185">Reference proteome</keyword>
<dbReference type="InterPro" id="IPR015943">
    <property type="entry name" value="WD40/YVTN_repeat-like_dom_sf"/>
</dbReference>
<dbReference type="GO" id="GO:0061512">
    <property type="term" value="P:protein localization to cilium"/>
    <property type="evidence" value="ECO:0007669"/>
    <property type="project" value="TreeGrafter"/>
</dbReference>
<feature type="domain" description="IFT122 zinc ribbon" evidence="10">
    <location>
        <begin position="1015"/>
        <end position="1056"/>
    </location>
</feature>
<dbReference type="SUPFAM" id="SSF50978">
    <property type="entry name" value="WD40 repeat-like"/>
    <property type="match status" value="2"/>
</dbReference>
<proteinExistence type="predicted"/>
<dbReference type="EMBL" id="UXUI01007908">
    <property type="protein sequence ID" value="VDD89863.1"/>
    <property type="molecule type" value="Genomic_DNA"/>
</dbReference>
<feature type="domain" description="Intraflagellar transport protein 122 homolog TPR" evidence="11">
    <location>
        <begin position="589"/>
        <end position="950"/>
    </location>
</feature>
<dbReference type="InterPro" id="IPR057411">
    <property type="entry name" value="TPR_IFT122"/>
</dbReference>
<dbReference type="GO" id="GO:0097730">
    <property type="term" value="C:non-motile cilium"/>
    <property type="evidence" value="ECO:0007669"/>
    <property type="project" value="TreeGrafter"/>
</dbReference>
<feature type="repeat" description="WD" evidence="7">
    <location>
        <begin position="43"/>
        <end position="74"/>
    </location>
</feature>
<keyword evidence="4" id="KW-0677">Repeat</keyword>
<dbReference type="GO" id="GO:1905515">
    <property type="term" value="P:non-motile cilium assembly"/>
    <property type="evidence" value="ECO:0007669"/>
    <property type="project" value="TreeGrafter"/>
</dbReference>
<comment type="subcellular location">
    <subcellularLocation>
        <location evidence="1">Cell projection</location>
        <location evidence="1">Cilium</location>
    </subcellularLocation>
</comment>
<dbReference type="Pfam" id="PF23377">
    <property type="entry name" value="Beta-prop_IFT122_2nd"/>
    <property type="match status" value="1"/>
</dbReference>
<dbReference type="PANTHER" id="PTHR12764">
    <property type="entry name" value="WD REPEAT DOMAIN-RELATED"/>
    <property type="match status" value="1"/>
</dbReference>
<accession>A0A158QAE9</accession>
<dbReference type="OrthoDB" id="10255582at2759"/>
<gene>
    <name evidence="12" type="ORF">EVEC_LOCUS4614</name>
</gene>
<dbReference type="Pfam" id="PF23381">
    <property type="entry name" value="Beta-prop_IFT122_1st"/>
    <property type="match status" value="2"/>
</dbReference>
<dbReference type="Gene3D" id="1.25.40.470">
    <property type="match status" value="1"/>
</dbReference>
<dbReference type="InterPro" id="IPR056152">
    <property type="entry name" value="Beta-prop_IFT122_2nd"/>
</dbReference>
<dbReference type="GO" id="GO:0030991">
    <property type="term" value="C:intraciliary transport particle A"/>
    <property type="evidence" value="ECO:0007669"/>
    <property type="project" value="TreeGrafter"/>
</dbReference>
<dbReference type="AlphaFoldDB" id="A0A158QAE9"/>
<dbReference type="STRING" id="51028.A0A158QAE9"/>
<evidence type="ECO:0000256" key="6">
    <source>
        <dbReference type="ARBA" id="ARBA00023273"/>
    </source>
</evidence>
<evidence type="ECO:0000256" key="4">
    <source>
        <dbReference type="ARBA" id="ARBA00022737"/>
    </source>
</evidence>
<evidence type="ECO:0000256" key="3">
    <source>
        <dbReference type="ARBA" id="ARBA00022574"/>
    </source>
</evidence>
<evidence type="ECO:0000256" key="7">
    <source>
        <dbReference type="PROSITE-ProRule" id="PRU00221"/>
    </source>
</evidence>
<reference evidence="14" key="1">
    <citation type="submission" date="2016-04" db="UniProtKB">
        <authorList>
            <consortium name="WormBaseParasite"/>
        </authorList>
    </citation>
    <scope>IDENTIFICATION</scope>
</reference>
<sequence>MMMLFRCCIYDLAFKPDGSELLVAVDVSVWIYNVYDGTLVVTLDGHKDLVYAVAYSCDGDIFASGSADRNVIVWTEQHEAILKYSHSDSVQCLAFSPVGCFLLSCAVTDFGLWTKTEKSVGKQRVTSRCTSCAWNSDGRIYAVALFDGTVMLRLFDVLNQVSLCREGGREIAKLTRPSGEAIWAMAFGAARVTASVALAFFLKLSVFKLKKLRIFRGYTGEILAVADCGQTIMFYDLEGKQVVLDEKKLGYDPSGMDFFNYGQYLIMCGSNRRITLYNREGTTLGTIAEMESWVWCVKSSHVSNVIAVGCVDGTLACFQLKFGAVHGLHKERYAYRENMTEVVVQHFGKQTSVKLHCNDLVKKIAIYRNKLAVQLSDRIHIYRQIMEREDGKMEYRLVEKIIGSFDCSLLVVCMQHIILCTEKFLQCYNHKGMKVRDWILDSLIKYIKVIGGPSGKETLLVGDRNGTVYKVFVDNPFPVRIVQVKHEVFCLDVSHLRTKLAVVDKRRICSVFNIYTKQLLFQEPHSDSVAWNADHDDLLCFSGDDVLNVKANDFAPSRQDIMGMVVGFSGKRAFCLNMFRVSAIEVPLSTHLYKYLSKEKFGKAYEIAAFGVTESDWDLLGTKALESFDLEIAKKAFFRVKNYKFLQLVYEIEEMKNNGENANVILGYIKAYQGQFREAACYFQKGGQEQKALEMFTELRMFDQAEDFLSSASGDTQRALMRRKADWAKSSNEPRVAAEMFMGSGDYDKALTLMIENDWFDMILSLMRRLDRSETDLLRTIGTYLVKKKEYMVAAQLFLSMNDIQSLVAMHVEAKHWNDAFALASQYPKFKEDVYLPYARYLAENDRFEEAQKAFHLAGHDEEALQVLGQLAENAVIEHRYLDAGYYNWLLGMQYLCCDLEDKEKLLKNKEKMIKAECFYAYDAINRYFLEPFASYSPEALINIARFLAFQPAIPKISRVKIFFVLAKQSRALGAFKLARFALEQLSYLKIPTRLESMIETASILIRATPFTDAEQLLLMCYKCGSTNPLVGSNFCIQCKSPFVFSFISFEILPLVEFTLADNIQLDEAMELIEAESLNEEKGTSFQQKLAKLGKKEETLSLDRDDLLSLEKSQVFMVTNPPPLKTRFYYNIVPEIAISKCNYCQHLFIS</sequence>
<evidence type="ECO:0000313" key="13">
    <source>
        <dbReference type="Proteomes" id="UP000274131"/>
    </source>
</evidence>
<name>A0A158QAE9_ENTVE</name>
<evidence type="ECO:0000256" key="1">
    <source>
        <dbReference type="ARBA" id="ARBA00004138"/>
    </source>
</evidence>
<dbReference type="Proteomes" id="UP000274131">
    <property type="component" value="Unassembled WGS sequence"/>
</dbReference>
<dbReference type="Gene3D" id="2.130.10.10">
    <property type="entry name" value="YVTN repeat-like/Quinoprotein amine dehydrogenase"/>
    <property type="match status" value="3"/>
</dbReference>
<dbReference type="Pfam" id="PF25295">
    <property type="entry name" value="TPR_IFT122"/>
    <property type="match status" value="1"/>
</dbReference>
<keyword evidence="5" id="KW-0969">Cilium</keyword>
<evidence type="ECO:0000259" key="8">
    <source>
        <dbReference type="Pfam" id="PF23377"/>
    </source>
</evidence>
<feature type="domain" description="IFT122 second beta-propeller" evidence="8">
    <location>
        <begin position="326"/>
        <end position="579"/>
    </location>
</feature>
<dbReference type="InterPro" id="IPR039857">
    <property type="entry name" value="Ift122/121"/>
</dbReference>
<feature type="domain" description="IFT122 first beta-propeller" evidence="9">
    <location>
        <begin position="221"/>
        <end position="320"/>
    </location>
</feature>
<evidence type="ECO:0000259" key="11">
    <source>
        <dbReference type="Pfam" id="PF25295"/>
    </source>
</evidence>
<evidence type="ECO:0000256" key="2">
    <source>
        <dbReference type="ARBA" id="ARBA00019442"/>
    </source>
</evidence>
<keyword evidence="3 7" id="KW-0853">WD repeat</keyword>
<dbReference type="InterPro" id="IPR056838">
    <property type="entry name" value="Zn_ribbon_IFT122"/>
</dbReference>
<dbReference type="InterPro" id="IPR056153">
    <property type="entry name" value="Beta-prop_IFT122_1st"/>
</dbReference>